<evidence type="ECO:0000313" key="3">
    <source>
        <dbReference type="Proteomes" id="UP000273982"/>
    </source>
</evidence>
<organism evidence="2 3">
    <name type="scientific">Methylocystis rosea</name>
    <dbReference type="NCBI Taxonomy" id="173366"/>
    <lineage>
        <taxon>Bacteria</taxon>
        <taxon>Pseudomonadati</taxon>
        <taxon>Pseudomonadota</taxon>
        <taxon>Alphaproteobacteria</taxon>
        <taxon>Hyphomicrobiales</taxon>
        <taxon>Methylocystaceae</taxon>
        <taxon>Methylocystis</taxon>
    </lineage>
</organism>
<dbReference type="SMART" id="SM00460">
    <property type="entry name" value="TGc"/>
    <property type="match status" value="1"/>
</dbReference>
<sequence>MIYDIAHRTIYKYDAPVASARCAMRLIPRNDRGQTVLSHRIELSPSAEILHERIDFHGNRICEARILKPHTRLQIALAARVAVERAPPPAPALTPAWEIVRNAAYASDSLAASSPAHYIYASRFAPLFDAATHYARKSFSPGRPILEGAIELTQRIHADFAYDPDATHIATPIAQAFERRRGVCQDFAHIMIAALRGLGLAASYVSGYLRTFAAPGQARLEGADSTHAWVSVWCGPEFGFFDLDPTNAIVVGNDHIAIAIGRDYADVSPIDGVIIGAGDQDLDVSVDVKEAAI</sequence>
<protein>
    <submittedName>
        <fullName evidence="2">Transglutaminase family protein</fullName>
    </submittedName>
</protein>
<dbReference type="Pfam" id="PF01841">
    <property type="entry name" value="Transglut_core"/>
    <property type="match status" value="1"/>
</dbReference>
<dbReference type="Pfam" id="PF08379">
    <property type="entry name" value="Bact_transglu_N"/>
    <property type="match status" value="1"/>
</dbReference>
<reference evidence="2 3" key="1">
    <citation type="submission" date="2018-11" db="EMBL/GenBank/DDBJ databases">
        <title>Genome squencing of methanotrophic bacteria isolated from alkaline groundwater in Korea.</title>
        <authorList>
            <person name="Nguyen L.N."/>
        </authorList>
    </citation>
    <scope>NUCLEOTIDE SEQUENCE [LARGE SCALE GENOMIC DNA]</scope>
    <source>
        <strain evidence="2 3">GW6</strain>
    </source>
</reference>
<evidence type="ECO:0000259" key="1">
    <source>
        <dbReference type="SMART" id="SM00460"/>
    </source>
</evidence>
<dbReference type="KEGG" id="mros:EHO51_10300"/>
<name>A0A3G8M689_9HYPH</name>
<gene>
    <name evidence="2" type="ORF">EHO51_10300</name>
</gene>
<dbReference type="Gene3D" id="3.10.620.30">
    <property type="match status" value="1"/>
</dbReference>
<feature type="domain" description="Transglutaminase-like" evidence="1">
    <location>
        <begin position="176"/>
        <end position="247"/>
    </location>
</feature>
<dbReference type="InterPro" id="IPR002931">
    <property type="entry name" value="Transglutaminase-like"/>
</dbReference>
<evidence type="ECO:0000313" key="2">
    <source>
        <dbReference type="EMBL" id="AZG77094.1"/>
    </source>
</evidence>
<accession>A0A3G8M689</accession>
<dbReference type="PANTHER" id="PTHR33490:SF7">
    <property type="entry name" value="BLR2979 PROTEIN"/>
    <property type="match status" value="1"/>
</dbReference>
<dbReference type="Proteomes" id="UP000273982">
    <property type="component" value="Chromosome"/>
</dbReference>
<dbReference type="RefSeq" id="WP_124738819.1">
    <property type="nucleotide sequence ID" value="NZ_CP034086.1"/>
</dbReference>
<dbReference type="PANTHER" id="PTHR33490">
    <property type="entry name" value="BLR5614 PROTEIN-RELATED"/>
    <property type="match status" value="1"/>
</dbReference>
<dbReference type="AlphaFoldDB" id="A0A3G8M689"/>
<dbReference type="InterPro" id="IPR038765">
    <property type="entry name" value="Papain-like_cys_pep_sf"/>
</dbReference>
<dbReference type="EMBL" id="CP034086">
    <property type="protein sequence ID" value="AZG77094.1"/>
    <property type="molecule type" value="Genomic_DNA"/>
</dbReference>
<dbReference type="InterPro" id="IPR013589">
    <property type="entry name" value="Bac_transglu_N"/>
</dbReference>
<dbReference type="SUPFAM" id="SSF54001">
    <property type="entry name" value="Cysteine proteinases"/>
    <property type="match status" value="1"/>
</dbReference>
<proteinExistence type="predicted"/>